<evidence type="ECO:0000256" key="1">
    <source>
        <dbReference type="ARBA" id="ARBA00022714"/>
    </source>
</evidence>
<evidence type="ECO:0000256" key="2">
    <source>
        <dbReference type="ARBA" id="ARBA00022723"/>
    </source>
</evidence>
<keyword evidence="2" id="KW-0479">Metal-binding</keyword>
<dbReference type="Gene3D" id="3.40.5.90">
    <property type="entry name" value="CDGSH iron-sulfur domain, mitoNEET-type"/>
    <property type="match status" value="1"/>
</dbReference>
<evidence type="ECO:0000313" key="8">
    <source>
        <dbReference type="Proteomes" id="UP000266484"/>
    </source>
</evidence>
<dbReference type="GO" id="GO:0051537">
    <property type="term" value="F:2 iron, 2 sulfur cluster binding"/>
    <property type="evidence" value="ECO:0007669"/>
    <property type="project" value="UniProtKB-KW"/>
</dbReference>
<evidence type="ECO:0000256" key="4">
    <source>
        <dbReference type="ARBA" id="ARBA00023014"/>
    </source>
</evidence>
<dbReference type="SMART" id="SM00704">
    <property type="entry name" value="ZnF_CDGSH"/>
    <property type="match status" value="1"/>
</dbReference>
<dbReference type="AlphaFoldDB" id="A0A399T417"/>
<dbReference type="OrthoDB" id="9800162at2"/>
<keyword evidence="8" id="KW-1185">Reference proteome</keyword>
<keyword evidence="1" id="KW-0001">2Fe-2S</keyword>
<reference evidence="7 8" key="1">
    <citation type="submission" date="2018-08" db="EMBL/GenBank/DDBJ databases">
        <title>Genome Sequence of Clavibacter michiganensis Subspecies type strains, and the Atypical Peach-Colored Strains Isolated from Tomato.</title>
        <authorList>
            <person name="Osdaghi E."/>
            <person name="Portier P."/>
            <person name="Briand M."/>
            <person name="Jacques M.-A."/>
        </authorList>
    </citation>
    <scope>NUCLEOTIDE SEQUENCE [LARGE SCALE GENOMIC DNA]</scope>
    <source>
        <strain evidence="7 8">CFBP 8615</strain>
    </source>
</reference>
<dbReference type="InterPro" id="IPR018967">
    <property type="entry name" value="FeS-contain_CDGSH-typ"/>
</dbReference>
<proteinExistence type="predicted"/>
<name>A0A399T417_9MICO</name>
<organism evidence="7 8">
    <name type="scientific">Clavibacter lycopersici</name>
    <dbReference type="NCBI Taxonomy" id="2301718"/>
    <lineage>
        <taxon>Bacteria</taxon>
        <taxon>Bacillati</taxon>
        <taxon>Actinomycetota</taxon>
        <taxon>Actinomycetes</taxon>
        <taxon>Micrococcales</taxon>
        <taxon>Microbacteriaceae</taxon>
        <taxon>Clavibacter</taxon>
    </lineage>
</organism>
<accession>A0A399T417</accession>
<evidence type="ECO:0000256" key="5">
    <source>
        <dbReference type="SAM" id="MobiDB-lite"/>
    </source>
</evidence>
<sequence length="95" mass="9981">MSAPSADDAGTPGPATERTPARTPAVEPARIIAYPDGPLLIRGDFEIVDPEGRPVPRTRSTVALCRCGVSSIKPYCDGTHRLVGFRTDPPAPAAE</sequence>
<evidence type="ECO:0000256" key="3">
    <source>
        <dbReference type="ARBA" id="ARBA00023004"/>
    </source>
</evidence>
<dbReference type="InterPro" id="IPR042216">
    <property type="entry name" value="MitoNEET_CISD"/>
</dbReference>
<dbReference type="Pfam" id="PF09360">
    <property type="entry name" value="zf-CDGSH"/>
    <property type="match status" value="1"/>
</dbReference>
<dbReference type="RefSeq" id="WP_119383281.1">
    <property type="nucleotide sequence ID" value="NZ_QWGT01000187.1"/>
</dbReference>
<feature type="domain" description="Iron-binding zinc finger CDGSH type" evidence="6">
    <location>
        <begin position="50"/>
        <end position="86"/>
    </location>
</feature>
<protein>
    <submittedName>
        <fullName evidence="7">CDGSH iron-sulfur domain-containing protein</fullName>
    </submittedName>
</protein>
<dbReference type="Proteomes" id="UP000266484">
    <property type="component" value="Unassembled WGS sequence"/>
</dbReference>
<keyword evidence="3" id="KW-0408">Iron</keyword>
<evidence type="ECO:0000259" key="6">
    <source>
        <dbReference type="SMART" id="SM00704"/>
    </source>
</evidence>
<dbReference type="GO" id="GO:0046872">
    <property type="term" value="F:metal ion binding"/>
    <property type="evidence" value="ECO:0007669"/>
    <property type="project" value="UniProtKB-KW"/>
</dbReference>
<keyword evidence="4" id="KW-0411">Iron-sulfur</keyword>
<gene>
    <name evidence="7" type="ORF">DZG00_11590</name>
</gene>
<comment type="caution">
    <text evidence="7">The sequence shown here is derived from an EMBL/GenBank/DDBJ whole genome shotgun (WGS) entry which is preliminary data.</text>
</comment>
<dbReference type="GO" id="GO:0005737">
    <property type="term" value="C:cytoplasm"/>
    <property type="evidence" value="ECO:0007669"/>
    <property type="project" value="UniProtKB-ARBA"/>
</dbReference>
<feature type="region of interest" description="Disordered" evidence="5">
    <location>
        <begin position="1"/>
        <end position="28"/>
    </location>
</feature>
<evidence type="ECO:0000313" key="7">
    <source>
        <dbReference type="EMBL" id="RIJ49654.1"/>
    </source>
</evidence>
<dbReference type="EMBL" id="QWGT01000187">
    <property type="protein sequence ID" value="RIJ49654.1"/>
    <property type="molecule type" value="Genomic_DNA"/>
</dbReference>